<dbReference type="EMBL" id="CACRTM010000032">
    <property type="protein sequence ID" value="VYU64361.1"/>
    <property type="molecule type" value="Genomic_DNA"/>
</dbReference>
<dbReference type="RefSeq" id="WP_156529857.1">
    <property type="nucleotide sequence ID" value="NZ_CACRTM010000032.1"/>
</dbReference>
<protein>
    <submittedName>
        <fullName evidence="1">Uncharacterized protein</fullName>
    </submittedName>
</protein>
<gene>
    <name evidence="1" type="ORF">KOLFYP65_04955</name>
</gene>
<accession>A0A6N3GKE2</accession>
<dbReference type="AlphaFoldDB" id="A0A6N3GKE2"/>
<sequence length="252" mass="26131">MPYLFTRLNFEVPFSGAEYLNESDVSRVISAVTPQPGFFNWLFGGSSASLTSYDGAHVMTQADATLTKTYGDNYVQLPASAGTLKNGLQTEWGDTSIYTWCTVIQYSGVASQVLGGATDNSTGEAVQMSSAGAIVFAYKESGTGTTKAQAIPVPAGLSAGANIFIGVTRSGSNLTAFVGGASTKLALTAAKNANAALKIGPGNTSYTGASGYSKELRCYEFLYSTNAVSASDLDSIYAAAKERCSARGISVL</sequence>
<proteinExistence type="predicted"/>
<name>A0A6N3GKE2_KLEOX</name>
<organism evidence="1">
    <name type="scientific">Klebsiella oxytoca</name>
    <dbReference type="NCBI Taxonomy" id="571"/>
    <lineage>
        <taxon>Bacteria</taxon>
        <taxon>Pseudomonadati</taxon>
        <taxon>Pseudomonadota</taxon>
        <taxon>Gammaproteobacteria</taxon>
        <taxon>Enterobacterales</taxon>
        <taxon>Enterobacteriaceae</taxon>
        <taxon>Klebsiella/Raoultella group</taxon>
        <taxon>Klebsiella</taxon>
    </lineage>
</organism>
<reference evidence="1" key="1">
    <citation type="submission" date="2019-11" db="EMBL/GenBank/DDBJ databases">
        <authorList>
            <person name="Feng L."/>
        </authorList>
    </citation>
    <scope>NUCLEOTIDE SEQUENCE</scope>
    <source>
        <strain evidence="1">KOxytocaLFYP65</strain>
    </source>
</reference>
<evidence type="ECO:0000313" key="1">
    <source>
        <dbReference type="EMBL" id="VYU64361.1"/>
    </source>
</evidence>